<dbReference type="PRINTS" id="PR00367">
    <property type="entry name" value="ETHRSPELEMNT"/>
</dbReference>
<proteinExistence type="inferred from homology"/>
<evidence type="ECO:0000256" key="5">
    <source>
        <dbReference type="ARBA" id="ARBA00023163"/>
    </source>
</evidence>
<comment type="subcellular location">
    <subcellularLocation>
        <location evidence="1">Nucleus</location>
    </subcellularLocation>
</comment>
<keyword evidence="6" id="KW-0539">Nucleus</keyword>
<evidence type="ECO:0000256" key="6">
    <source>
        <dbReference type="ARBA" id="ARBA00023242"/>
    </source>
</evidence>
<feature type="domain" description="AP2/ERF" evidence="8">
    <location>
        <begin position="18"/>
        <end position="75"/>
    </location>
</feature>
<dbReference type="Proteomes" id="UP000195402">
    <property type="component" value="Unassembled WGS sequence"/>
</dbReference>
<dbReference type="InterPro" id="IPR051032">
    <property type="entry name" value="AP2/ERF_TF_ERF_subfamily"/>
</dbReference>
<evidence type="ECO:0000256" key="2">
    <source>
        <dbReference type="ARBA" id="ARBA00023015"/>
    </source>
</evidence>
<evidence type="ECO:0000256" key="4">
    <source>
        <dbReference type="ARBA" id="ARBA00023159"/>
    </source>
</evidence>
<dbReference type="SMART" id="SM00380">
    <property type="entry name" value="AP2"/>
    <property type="match status" value="1"/>
</dbReference>
<dbReference type="STRING" id="56857.A0A200QV98"/>
<dbReference type="OrthoDB" id="688329at2759"/>
<keyword evidence="3" id="KW-0238">DNA-binding</keyword>
<dbReference type="Pfam" id="PF00847">
    <property type="entry name" value="AP2"/>
    <property type="match status" value="1"/>
</dbReference>
<keyword evidence="2" id="KW-0805">Transcription regulation</keyword>
<evidence type="ECO:0000256" key="1">
    <source>
        <dbReference type="ARBA" id="ARBA00004123"/>
    </source>
</evidence>
<evidence type="ECO:0000259" key="8">
    <source>
        <dbReference type="PROSITE" id="PS51032"/>
    </source>
</evidence>
<evidence type="ECO:0000256" key="7">
    <source>
        <dbReference type="ARBA" id="ARBA00024343"/>
    </source>
</evidence>
<keyword evidence="4" id="KW-0010">Activator</keyword>
<comment type="caution">
    <text evidence="9">The sequence shown here is derived from an EMBL/GenBank/DDBJ whole genome shotgun (WGS) entry which is preliminary data.</text>
</comment>
<dbReference type="GO" id="GO:0005634">
    <property type="term" value="C:nucleus"/>
    <property type="evidence" value="ECO:0007669"/>
    <property type="project" value="UniProtKB-SubCell"/>
</dbReference>
<dbReference type="GO" id="GO:0003677">
    <property type="term" value="F:DNA binding"/>
    <property type="evidence" value="ECO:0007669"/>
    <property type="project" value="UniProtKB-KW"/>
</dbReference>
<evidence type="ECO:0000313" key="10">
    <source>
        <dbReference type="Proteomes" id="UP000195402"/>
    </source>
</evidence>
<dbReference type="PANTHER" id="PTHR31985:SF111">
    <property type="entry name" value="ETHYLENE-RESPONSIVE TRANSCRIPTION FACTOR ERF021"/>
    <property type="match status" value="1"/>
</dbReference>
<dbReference type="InterPro" id="IPR001471">
    <property type="entry name" value="AP2/ERF_dom"/>
</dbReference>
<dbReference type="OMA" id="REINEWP"/>
<evidence type="ECO:0000313" key="9">
    <source>
        <dbReference type="EMBL" id="OVA14364.1"/>
    </source>
</evidence>
<dbReference type="AlphaFoldDB" id="A0A200QV98"/>
<dbReference type="CDD" id="cd00018">
    <property type="entry name" value="AP2"/>
    <property type="match status" value="1"/>
</dbReference>
<organism evidence="9 10">
    <name type="scientific">Macleaya cordata</name>
    <name type="common">Five-seeded plume-poppy</name>
    <name type="synonym">Bocconia cordata</name>
    <dbReference type="NCBI Taxonomy" id="56857"/>
    <lineage>
        <taxon>Eukaryota</taxon>
        <taxon>Viridiplantae</taxon>
        <taxon>Streptophyta</taxon>
        <taxon>Embryophyta</taxon>
        <taxon>Tracheophyta</taxon>
        <taxon>Spermatophyta</taxon>
        <taxon>Magnoliopsida</taxon>
        <taxon>Ranunculales</taxon>
        <taxon>Papaveraceae</taxon>
        <taxon>Papaveroideae</taxon>
        <taxon>Macleaya</taxon>
    </lineage>
</organism>
<dbReference type="Gene3D" id="3.30.730.10">
    <property type="entry name" value="AP2/ERF domain"/>
    <property type="match status" value="1"/>
</dbReference>
<dbReference type="FunFam" id="3.30.730.10:FF:000001">
    <property type="entry name" value="Ethylene-responsive transcription factor 2"/>
    <property type="match status" value="1"/>
</dbReference>
<dbReference type="EMBL" id="MVGT01001054">
    <property type="protein sequence ID" value="OVA14364.1"/>
    <property type="molecule type" value="Genomic_DNA"/>
</dbReference>
<gene>
    <name evidence="9" type="ORF">BVC80_8317g4</name>
</gene>
<dbReference type="InterPro" id="IPR036955">
    <property type="entry name" value="AP2/ERF_dom_sf"/>
</dbReference>
<sequence>MDSKKNVIDEPMESNSANYKGIRKRKWGKWVSEIREPGKKTRIWLGSFETPEMAATAYDVAALHLKGHGARLNFPESIDRLPRIVTTNPDDIRSMARMTAFRLRGTTTKRKCDSCEGGNSGVPSSIPMIIGLTPNQIQAINDSPLDSPKMWFELADALLIEPPLICSNDFEMNDWENLQHNYSLWD</sequence>
<dbReference type="InParanoid" id="A0A200QV98"/>
<name>A0A200QV98_MACCD</name>
<evidence type="ECO:0000256" key="3">
    <source>
        <dbReference type="ARBA" id="ARBA00023125"/>
    </source>
</evidence>
<reference evidence="9 10" key="1">
    <citation type="journal article" date="2017" name="Mol. Plant">
        <title>The Genome of Medicinal Plant Macleaya cordata Provides New Insights into Benzylisoquinoline Alkaloids Metabolism.</title>
        <authorList>
            <person name="Liu X."/>
            <person name="Liu Y."/>
            <person name="Huang P."/>
            <person name="Ma Y."/>
            <person name="Qing Z."/>
            <person name="Tang Q."/>
            <person name="Cao H."/>
            <person name="Cheng P."/>
            <person name="Zheng Y."/>
            <person name="Yuan Z."/>
            <person name="Zhou Y."/>
            <person name="Liu J."/>
            <person name="Tang Z."/>
            <person name="Zhuo Y."/>
            <person name="Zhang Y."/>
            <person name="Yu L."/>
            <person name="Huang J."/>
            <person name="Yang P."/>
            <person name="Peng Q."/>
            <person name="Zhang J."/>
            <person name="Jiang W."/>
            <person name="Zhang Z."/>
            <person name="Lin K."/>
            <person name="Ro D.K."/>
            <person name="Chen X."/>
            <person name="Xiong X."/>
            <person name="Shang Y."/>
            <person name="Huang S."/>
            <person name="Zeng J."/>
        </authorList>
    </citation>
    <scope>NUCLEOTIDE SEQUENCE [LARGE SCALE GENOMIC DNA]</scope>
    <source>
        <strain evidence="10">cv. BLH2017</strain>
        <tissue evidence="9">Root</tissue>
    </source>
</reference>
<dbReference type="PROSITE" id="PS51032">
    <property type="entry name" value="AP2_ERF"/>
    <property type="match status" value="1"/>
</dbReference>
<dbReference type="PANTHER" id="PTHR31985">
    <property type="entry name" value="ETHYLENE-RESPONSIVE TRANSCRIPTION FACTOR ERF042-RELATED"/>
    <property type="match status" value="1"/>
</dbReference>
<accession>A0A200QV98</accession>
<dbReference type="GO" id="GO:0003700">
    <property type="term" value="F:DNA-binding transcription factor activity"/>
    <property type="evidence" value="ECO:0007669"/>
    <property type="project" value="InterPro"/>
</dbReference>
<keyword evidence="5" id="KW-0804">Transcription</keyword>
<dbReference type="InterPro" id="IPR016177">
    <property type="entry name" value="DNA-bd_dom_sf"/>
</dbReference>
<protein>
    <submittedName>
        <fullName evidence="9">AP2/ERF domain</fullName>
    </submittedName>
</protein>
<dbReference type="SUPFAM" id="SSF54171">
    <property type="entry name" value="DNA-binding domain"/>
    <property type="match status" value="1"/>
</dbReference>
<comment type="similarity">
    <text evidence="7">Belongs to the AP2/ERF transcription factor family. ERF subfamily.</text>
</comment>
<dbReference type="FunCoup" id="A0A200QV98">
    <property type="interactions" value="12"/>
</dbReference>
<keyword evidence="10" id="KW-1185">Reference proteome</keyword>